<evidence type="ECO:0000256" key="6">
    <source>
        <dbReference type="ARBA" id="ARBA00023296"/>
    </source>
</evidence>
<protein>
    <submittedName>
        <fullName evidence="8">Maturation protein</fullName>
    </submittedName>
</protein>
<evidence type="ECO:0000256" key="5">
    <source>
        <dbReference type="ARBA" id="ARBA00023104"/>
    </source>
</evidence>
<dbReference type="KEGG" id="vg:80398010"/>
<gene>
    <name evidence="8" type="primary">SRR7976300_3_1</name>
</gene>
<evidence type="ECO:0000256" key="2">
    <source>
        <dbReference type="ARBA" id="ARBA00022581"/>
    </source>
</evidence>
<keyword evidence="5" id="KW-1175">Viral attachment to host cell pilus</keyword>
<comment type="subcellular location">
    <subcellularLocation>
        <location evidence="1">Virion</location>
    </subcellularLocation>
</comment>
<name>A0A8S5KZF8_9VIRU</name>
<comment type="similarity">
    <text evidence="7">Belongs to the Leviviricetes maturation protein family.</text>
</comment>
<accession>A0A8S5KZF8</accession>
<dbReference type="GO" id="GO:0039666">
    <property type="term" value="P:virion attachment to host cell pilus"/>
    <property type="evidence" value="ECO:0007669"/>
    <property type="project" value="UniProtKB-KW"/>
</dbReference>
<dbReference type="InterPro" id="IPR005563">
    <property type="entry name" value="A_protein"/>
</dbReference>
<dbReference type="RefSeq" id="YP_010769091.1">
    <property type="nucleotide sequence ID" value="NC_073875.1"/>
</dbReference>
<evidence type="ECO:0000256" key="1">
    <source>
        <dbReference type="ARBA" id="ARBA00004328"/>
    </source>
</evidence>
<evidence type="ECO:0000256" key="4">
    <source>
        <dbReference type="ARBA" id="ARBA00022844"/>
    </source>
</evidence>
<proteinExistence type="inferred from homology"/>
<evidence type="ECO:0000256" key="7">
    <source>
        <dbReference type="ARBA" id="ARBA00035110"/>
    </source>
</evidence>
<dbReference type="Proteomes" id="UP000678902">
    <property type="component" value="Segment"/>
</dbReference>
<dbReference type="GeneID" id="80398010"/>
<keyword evidence="9" id="KW-1185">Reference proteome</keyword>
<evidence type="ECO:0000313" key="9">
    <source>
        <dbReference type="Proteomes" id="UP000678902"/>
    </source>
</evidence>
<evidence type="ECO:0000256" key="3">
    <source>
        <dbReference type="ARBA" id="ARBA00022804"/>
    </source>
</evidence>
<evidence type="ECO:0000313" key="8">
    <source>
        <dbReference type="EMBL" id="DAD51102.1"/>
    </source>
</evidence>
<dbReference type="EMBL" id="BK013720">
    <property type="protein sequence ID" value="DAD51102.1"/>
    <property type="molecule type" value="Genomic_RNA"/>
</dbReference>
<keyword evidence="6" id="KW-1160">Virus entry into host cell</keyword>
<reference evidence="8" key="1">
    <citation type="submission" date="2020-09" db="EMBL/GenBank/DDBJ databases">
        <title>Leviviricetes taxonomy.</title>
        <authorList>
            <person name="Stockdale S.R."/>
            <person name="Callanan J."/>
            <person name="Adriaenssens E.M."/>
            <person name="Kuhn J.H."/>
            <person name="Rumnieks J."/>
            <person name="Shkoporov A."/>
            <person name="Draper L.A."/>
            <person name="Ross P."/>
            <person name="Hill C."/>
        </authorList>
    </citation>
    <scope>NUCLEOTIDE SEQUENCE</scope>
</reference>
<keyword evidence="2" id="KW-0945">Host-virus interaction</keyword>
<keyword evidence="3" id="KW-1161">Viral attachment to host cell</keyword>
<dbReference type="Pfam" id="PF03863">
    <property type="entry name" value="Phage_mat-A"/>
    <property type="match status" value="1"/>
</dbReference>
<dbReference type="GO" id="GO:0044423">
    <property type="term" value="C:virion component"/>
    <property type="evidence" value="ECO:0007669"/>
    <property type="project" value="UniProtKB-KW"/>
</dbReference>
<sequence>MSLAAHTNEPGTFVKNDPLVYDISICTSKENGNVTRSVIARDATRVAWCKRPANGTGGRKTLRNGVKFREPTSYRREVQRIDYIEGSAVTHNDKRSKCTRTGNNCFRPWNRVTANHAGFGIGSNSDGKNESIVKCLNRLNEGKAQYGTFLAEATRTADLLASTSSDILHMLIALKKGKFFKDFPGRKRAGDMWLEWQYGWRPLYDDVKGMYDDLQNGIKFPPLIHASSTVTSRREKHWTPAGYKPSTSKTTEVFRTHIWAELSSRGLATAQNMSLSPLSVGWELVPWSFAVDWFVPVGQTLQALTASAGLSFVGGFRSETHDYEFSGDGTGYGSVVLKEFVFDRTKLTGFPTGKLYARQKSPFNTTRVQNFLALLSQRHK</sequence>
<keyword evidence="4" id="KW-0946">Virion</keyword>
<organism evidence="8 9">
    <name type="scientific">ssRNA phage SRR7976300_3</name>
    <dbReference type="NCBI Taxonomy" id="2786652"/>
    <lineage>
        <taxon>Viruses</taxon>
        <taxon>Riboviria</taxon>
        <taxon>Orthornavirae</taxon>
        <taxon>Lenarviricota</taxon>
        <taxon>Leviviricetes</taxon>
        <taxon>Norzivirales</taxon>
        <taxon>Fiersviridae</taxon>
        <taxon>Mihkrovirus</taxon>
        <taxon>Mihkrovirus lutihabitans</taxon>
        <taxon>Bertavirus lutihabitans</taxon>
    </lineage>
</organism>